<gene>
    <name evidence="3" type="ORF">SAMN02745157_1091</name>
</gene>
<evidence type="ECO:0000313" key="4">
    <source>
        <dbReference type="Proteomes" id="UP000184485"/>
    </source>
</evidence>
<keyword evidence="2" id="KW-0560">Oxidoreductase</keyword>
<dbReference type="InterPro" id="IPR036111">
    <property type="entry name" value="Mal/L-sulfo/L-lacto_DH-like_sf"/>
</dbReference>
<dbReference type="RefSeq" id="WP_073051705.1">
    <property type="nucleotide sequence ID" value="NZ_FQUP01000001.1"/>
</dbReference>
<accession>A0A1M4WX45</accession>
<dbReference type="AlphaFoldDB" id="A0A1M4WX45"/>
<organism evidence="3 4">
    <name type="scientific">Kaistia soli DSM 19436</name>
    <dbReference type="NCBI Taxonomy" id="1122133"/>
    <lineage>
        <taxon>Bacteria</taxon>
        <taxon>Pseudomonadati</taxon>
        <taxon>Pseudomonadota</taxon>
        <taxon>Alphaproteobacteria</taxon>
        <taxon>Hyphomicrobiales</taxon>
        <taxon>Kaistiaceae</taxon>
        <taxon>Kaistia</taxon>
    </lineage>
</organism>
<evidence type="ECO:0000256" key="1">
    <source>
        <dbReference type="ARBA" id="ARBA00006056"/>
    </source>
</evidence>
<keyword evidence="4" id="KW-1185">Reference proteome</keyword>
<dbReference type="Gene3D" id="3.30.1370.60">
    <property type="entry name" value="Hypothetical oxidoreductase yiak, domain 2"/>
    <property type="match status" value="1"/>
</dbReference>
<proteinExistence type="inferred from homology"/>
<name>A0A1M4WX45_9HYPH</name>
<reference evidence="3 4" key="1">
    <citation type="submission" date="2016-11" db="EMBL/GenBank/DDBJ databases">
        <authorList>
            <person name="Jaros S."/>
            <person name="Januszkiewicz K."/>
            <person name="Wedrychowicz H."/>
        </authorList>
    </citation>
    <scope>NUCLEOTIDE SEQUENCE [LARGE SCALE GENOMIC DNA]</scope>
    <source>
        <strain evidence="3 4">DSM 19436</strain>
    </source>
</reference>
<dbReference type="Proteomes" id="UP000184485">
    <property type="component" value="Unassembled WGS sequence"/>
</dbReference>
<dbReference type="PANTHER" id="PTHR11091">
    <property type="entry name" value="OXIDOREDUCTASE-RELATED"/>
    <property type="match status" value="1"/>
</dbReference>
<dbReference type="PANTHER" id="PTHR11091:SF0">
    <property type="entry name" value="MALATE DEHYDROGENASE"/>
    <property type="match status" value="1"/>
</dbReference>
<dbReference type="GO" id="GO:0016491">
    <property type="term" value="F:oxidoreductase activity"/>
    <property type="evidence" value="ECO:0007669"/>
    <property type="project" value="UniProtKB-KW"/>
</dbReference>
<dbReference type="STRING" id="1122133.SAMN02745157_1091"/>
<sequence length="363" mass="37650">MTVDRAAAETAEFRASGAAVHAFVLEVLRAAGTAEDASRSVADALTEASLRGVDSHGARLVLHYAKVVRTGRINPAPKLSAEVTGPGTVIVDGNNGFGHYASFFAVDEAVKLARSAGIAAASVINSSHFGAAGCYALRAAEAGMAGFAFCNSDSFVLPHDGVAPFHGTNPLAFAAPVSGSRPYLLDMATSMVPWNKVQDMAVKGMTLPPEVAVDAAGQPTTEPLRSAALLPLGGLGFGHKGAGLASLMEILSAVMTGMPHCADLLGMVGPDQSTPRRLGHFFIVIDPQRFVPRAVYDAGMAAYLASIRAAPARPGKSVMAPGDREWKVEAERSRDGIPLAPGLKLAFDALADEVGIERLQPLN</sequence>
<evidence type="ECO:0000313" key="3">
    <source>
        <dbReference type="EMBL" id="SHE85809.1"/>
    </source>
</evidence>
<dbReference type="InterPro" id="IPR043144">
    <property type="entry name" value="Mal/L-sulf/L-lact_DH-like_ah"/>
</dbReference>
<dbReference type="Pfam" id="PF02615">
    <property type="entry name" value="Ldh_2"/>
    <property type="match status" value="1"/>
</dbReference>
<dbReference type="SUPFAM" id="SSF89733">
    <property type="entry name" value="L-sulfolactate dehydrogenase-like"/>
    <property type="match status" value="1"/>
</dbReference>
<protein>
    <submittedName>
        <fullName evidence="3">Malate/lactate/ureidoglycolate dehydrogenase, LDH2 family</fullName>
    </submittedName>
</protein>
<comment type="similarity">
    <text evidence="1">Belongs to the LDH2/MDH2 oxidoreductase family.</text>
</comment>
<dbReference type="Gene3D" id="1.10.1530.10">
    <property type="match status" value="1"/>
</dbReference>
<dbReference type="InterPro" id="IPR003767">
    <property type="entry name" value="Malate/L-lactate_DH-like"/>
</dbReference>
<dbReference type="InterPro" id="IPR043143">
    <property type="entry name" value="Mal/L-sulf/L-lact_DH-like_NADP"/>
</dbReference>
<evidence type="ECO:0000256" key="2">
    <source>
        <dbReference type="ARBA" id="ARBA00023002"/>
    </source>
</evidence>
<dbReference type="EMBL" id="FQUP01000001">
    <property type="protein sequence ID" value="SHE85809.1"/>
    <property type="molecule type" value="Genomic_DNA"/>
</dbReference>